<comment type="similarity">
    <text evidence="1">Belongs to the zinc-containing alcohol dehydrogenase family.</text>
</comment>
<evidence type="ECO:0000256" key="4">
    <source>
        <dbReference type="ARBA" id="ARBA00023002"/>
    </source>
</evidence>
<dbReference type="CDD" id="cd08249">
    <property type="entry name" value="enoyl_reductase_like"/>
    <property type="match status" value="1"/>
</dbReference>
<reference evidence="6 7" key="1">
    <citation type="journal article" date="2021" name="Nat. Commun.">
        <title>Genetic determinants of endophytism in the Arabidopsis root mycobiome.</title>
        <authorList>
            <person name="Mesny F."/>
            <person name="Miyauchi S."/>
            <person name="Thiergart T."/>
            <person name="Pickel B."/>
            <person name="Atanasova L."/>
            <person name="Karlsson M."/>
            <person name="Huettel B."/>
            <person name="Barry K.W."/>
            <person name="Haridas S."/>
            <person name="Chen C."/>
            <person name="Bauer D."/>
            <person name="Andreopoulos W."/>
            <person name="Pangilinan J."/>
            <person name="LaButti K."/>
            <person name="Riley R."/>
            <person name="Lipzen A."/>
            <person name="Clum A."/>
            <person name="Drula E."/>
            <person name="Henrissat B."/>
            <person name="Kohler A."/>
            <person name="Grigoriev I.V."/>
            <person name="Martin F.M."/>
            <person name="Hacquard S."/>
        </authorList>
    </citation>
    <scope>NUCLEOTIDE SEQUENCE [LARGE SCALE GENOMIC DNA]</scope>
    <source>
        <strain evidence="6 7">MPI-SDFR-AT-0080</strain>
    </source>
</reference>
<dbReference type="InterPro" id="IPR013149">
    <property type="entry name" value="ADH-like_C"/>
</dbReference>
<accession>A0ABQ8GG28</accession>
<evidence type="ECO:0000256" key="1">
    <source>
        <dbReference type="ARBA" id="ARBA00008072"/>
    </source>
</evidence>
<dbReference type="InterPro" id="IPR013154">
    <property type="entry name" value="ADH-like_N"/>
</dbReference>
<gene>
    <name evidence="6" type="ORF">B0J12DRAFT_570579</name>
</gene>
<dbReference type="SUPFAM" id="SSF51735">
    <property type="entry name" value="NAD(P)-binding Rossmann-fold domains"/>
    <property type="match status" value="1"/>
</dbReference>
<dbReference type="InterPro" id="IPR011032">
    <property type="entry name" value="GroES-like_sf"/>
</dbReference>
<dbReference type="Gene3D" id="3.90.180.10">
    <property type="entry name" value="Medium-chain alcohol dehydrogenases, catalytic domain"/>
    <property type="match status" value="1"/>
</dbReference>
<keyword evidence="4" id="KW-0560">Oxidoreductase</keyword>
<dbReference type="Pfam" id="PF00107">
    <property type="entry name" value="ADH_zinc_N"/>
    <property type="match status" value="1"/>
</dbReference>
<evidence type="ECO:0000256" key="2">
    <source>
        <dbReference type="ARBA" id="ARBA00011245"/>
    </source>
</evidence>
<sequence>MAIPTQHALIVAGPGRLEHHADVPRPSAGANEVLIRVSAVALNPVDNKAAELSPATGAIAGCDFSGTVHQASNNDNKLAPGQRVCGLVFQDPAEHLHNGAFAEWVVADPDFLLRVPPAMSTEEAASLGIGLATCGLALYHELALPRPSAPSSVSRPVLVYGASTATGTLALQLLRLSGLQPVAICSARNFDLARSRGAAMTFDYHDPECGEAVRELTGDSIECALDCITTSESMSVCYRAIGSKGGRYLALDQYSLRQHTRRAVKPRWILANTMSGKPVAWKGAYRREAKPRDREFIASWFRECQQLLDGGTIQPHPLKVLRGGLGEVLRGLQELKEGRLSGQKIVCSLTV</sequence>
<feature type="domain" description="Enoyl reductase (ER)" evidence="5">
    <location>
        <begin position="15"/>
        <end position="346"/>
    </location>
</feature>
<comment type="caution">
    <text evidence="6">The sequence shown here is derived from an EMBL/GenBank/DDBJ whole genome shotgun (WGS) entry which is preliminary data.</text>
</comment>
<evidence type="ECO:0000313" key="6">
    <source>
        <dbReference type="EMBL" id="KAH7054560.1"/>
    </source>
</evidence>
<dbReference type="InterPro" id="IPR047122">
    <property type="entry name" value="Trans-enoyl_RdTase-like"/>
</dbReference>
<dbReference type="EMBL" id="JAGTJR010000009">
    <property type="protein sequence ID" value="KAH7054560.1"/>
    <property type="molecule type" value="Genomic_DNA"/>
</dbReference>
<dbReference type="Pfam" id="PF08240">
    <property type="entry name" value="ADH_N"/>
    <property type="match status" value="1"/>
</dbReference>
<dbReference type="PANTHER" id="PTHR45348">
    <property type="entry name" value="HYPOTHETICAL OXIDOREDUCTASE (EUROFUNG)"/>
    <property type="match status" value="1"/>
</dbReference>
<dbReference type="Gene3D" id="3.40.50.720">
    <property type="entry name" value="NAD(P)-binding Rossmann-like Domain"/>
    <property type="match status" value="1"/>
</dbReference>
<keyword evidence="3" id="KW-0521">NADP</keyword>
<organism evidence="6 7">
    <name type="scientific">Macrophomina phaseolina</name>
    <dbReference type="NCBI Taxonomy" id="35725"/>
    <lineage>
        <taxon>Eukaryota</taxon>
        <taxon>Fungi</taxon>
        <taxon>Dikarya</taxon>
        <taxon>Ascomycota</taxon>
        <taxon>Pezizomycotina</taxon>
        <taxon>Dothideomycetes</taxon>
        <taxon>Dothideomycetes incertae sedis</taxon>
        <taxon>Botryosphaeriales</taxon>
        <taxon>Botryosphaeriaceae</taxon>
        <taxon>Macrophomina</taxon>
    </lineage>
</organism>
<dbReference type="PANTHER" id="PTHR45348:SF6">
    <property type="entry name" value="TRANS-ENOYL REDUCTASE APDC"/>
    <property type="match status" value="1"/>
</dbReference>
<evidence type="ECO:0000256" key="3">
    <source>
        <dbReference type="ARBA" id="ARBA00022857"/>
    </source>
</evidence>
<dbReference type="SMART" id="SM00829">
    <property type="entry name" value="PKS_ER"/>
    <property type="match status" value="1"/>
</dbReference>
<evidence type="ECO:0000259" key="5">
    <source>
        <dbReference type="SMART" id="SM00829"/>
    </source>
</evidence>
<dbReference type="Proteomes" id="UP000774617">
    <property type="component" value="Unassembled WGS sequence"/>
</dbReference>
<comment type="subunit">
    <text evidence="2">Monomer.</text>
</comment>
<name>A0ABQ8GG28_9PEZI</name>
<dbReference type="SUPFAM" id="SSF50129">
    <property type="entry name" value="GroES-like"/>
    <property type="match status" value="1"/>
</dbReference>
<proteinExistence type="inferred from homology"/>
<keyword evidence="7" id="KW-1185">Reference proteome</keyword>
<dbReference type="InterPro" id="IPR020843">
    <property type="entry name" value="ER"/>
</dbReference>
<evidence type="ECO:0000313" key="7">
    <source>
        <dbReference type="Proteomes" id="UP000774617"/>
    </source>
</evidence>
<protein>
    <submittedName>
        <fullName evidence="6">Chaperonin 10-like protein</fullName>
    </submittedName>
</protein>
<dbReference type="InterPro" id="IPR036291">
    <property type="entry name" value="NAD(P)-bd_dom_sf"/>
</dbReference>